<dbReference type="EMBL" id="SNRW01033734">
    <property type="protein sequence ID" value="KAA6355971.1"/>
    <property type="molecule type" value="Genomic_DNA"/>
</dbReference>
<accession>A0A5J4TEC7</accession>
<reference evidence="1 2" key="1">
    <citation type="submission" date="2019-03" db="EMBL/GenBank/DDBJ databases">
        <title>Single cell metagenomics reveals metabolic interactions within the superorganism composed of flagellate Streblomastix strix and complex community of Bacteroidetes bacteria on its surface.</title>
        <authorList>
            <person name="Treitli S.C."/>
            <person name="Kolisko M."/>
            <person name="Husnik F."/>
            <person name="Keeling P."/>
            <person name="Hampl V."/>
        </authorList>
    </citation>
    <scope>NUCLEOTIDE SEQUENCE [LARGE SCALE GENOMIC DNA]</scope>
    <source>
        <strain evidence="1">ST1C</strain>
    </source>
</reference>
<protein>
    <submittedName>
        <fullName evidence="1">Uncharacterized protein</fullName>
    </submittedName>
</protein>
<sequence length="17" mass="1988">PEPEGPWPYVDDDDELD</sequence>
<comment type="caution">
    <text evidence="1">The sequence shown here is derived from an EMBL/GenBank/DDBJ whole genome shotgun (WGS) entry which is preliminary data.</text>
</comment>
<organism evidence="1 2">
    <name type="scientific">Streblomastix strix</name>
    <dbReference type="NCBI Taxonomy" id="222440"/>
    <lineage>
        <taxon>Eukaryota</taxon>
        <taxon>Metamonada</taxon>
        <taxon>Preaxostyla</taxon>
        <taxon>Oxymonadida</taxon>
        <taxon>Streblomastigidae</taxon>
        <taxon>Streblomastix</taxon>
    </lineage>
</organism>
<evidence type="ECO:0000313" key="2">
    <source>
        <dbReference type="Proteomes" id="UP000324800"/>
    </source>
</evidence>
<name>A0A5J4TEC7_9EUKA</name>
<evidence type="ECO:0000313" key="1">
    <source>
        <dbReference type="EMBL" id="KAA6355971.1"/>
    </source>
</evidence>
<gene>
    <name evidence="1" type="ORF">EZS28_048501</name>
</gene>
<proteinExistence type="predicted"/>
<dbReference type="AlphaFoldDB" id="A0A5J4TEC7"/>
<dbReference type="Proteomes" id="UP000324800">
    <property type="component" value="Unassembled WGS sequence"/>
</dbReference>
<feature type="non-terminal residue" evidence="1">
    <location>
        <position position="1"/>
    </location>
</feature>